<accession>A0A2M4B3P0</accession>
<feature type="region of interest" description="Disordered" evidence="1">
    <location>
        <begin position="63"/>
        <end position="82"/>
    </location>
</feature>
<dbReference type="AlphaFoldDB" id="A0A2M4B3P0"/>
<evidence type="ECO:0000313" key="2">
    <source>
        <dbReference type="EMBL" id="MBW47610.1"/>
    </source>
</evidence>
<proteinExistence type="predicted"/>
<sequence>MICCCFGWWFWVEGRQASIHTAMHTHRYGAENAEDTRASRGTSILFLCPSVRPSAIDVTHRRVRCPRNPPSTSDHRRRRRRP</sequence>
<organism evidence="2">
    <name type="scientific">Anopheles triannulatus</name>
    <dbReference type="NCBI Taxonomy" id="58253"/>
    <lineage>
        <taxon>Eukaryota</taxon>
        <taxon>Metazoa</taxon>
        <taxon>Ecdysozoa</taxon>
        <taxon>Arthropoda</taxon>
        <taxon>Hexapoda</taxon>
        <taxon>Insecta</taxon>
        <taxon>Pterygota</taxon>
        <taxon>Neoptera</taxon>
        <taxon>Endopterygota</taxon>
        <taxon>Diptera</taxon>
        <taxon>Nematocera</taxon>
        <taxon>Culicoidea</taxon>
        <taxon>Culicidae</taxon>
        <taxon>Anophelinae</taxon>
        <taxon>Anopheles</taxon>
    </lineage>
</organism>
<reference evidence="2" key="1">
    <citation type="submission" date="2018-01" db="EMBL/GenBank/DDBJ databases">
        <title>An insight into the sialome of Amazonian anophelines.</title>
        <authorList>
            <person name="Ribeiro J.M."/>
            <person name="Scarpassa V."/>
            <person name="Calvo E."/>
        </authorList>
    </citation>
    <scope>NUCLEOTIDE SEQUENCE</scope>
    <source>
        <tissue evidence="2">Salivary glands</tissue>
    </source>
</reference>
<dbReference type="EMBL" id="GGFK01014289">
    <property type="protein sequence ID" value="MBW47610.1"/>
    <property type="molecule type" value="Transcribed_RNA"/>
</dbReference>
<evidence type="ECO:0000256" key="1">
    <source>
        <dbReference type="SAM" id="MobiDB-lite"/>
    </source>
</evidence>
<name>A0A2M4B3P0_9DIPT</name>
<protein>
    <submittedName>
        <fullName evidence="2">Putative secreted protein</fullName>
    </submittedName>
</protein>